<name>A0A1M2VAV7_TRAPU</name>
<keyword evidence="6" id="KW-0560">Oxidoreductase</keyword>
<sequence>MTRLTIVVAATRNNGIGRAATLPWKLPKEMSFFRQVTTGAPEGSMNAVVMGRATWESIPRKFRPLPKRLNIVISRNRQYELMPPDAETAQAFTHLHPSVDSAAEQLSQPQNTEKPLYRSFVVGGAHIYRATLALPASSETFVDRILLTRVLSPAFADCDVFFPDFLAESSTEVGQNGWKRASHEEFKEWAGFDVPEGVQEENGVQYEFQMWVR</sequence>
<dbReference type="Proteomes" id="UP000184267">
    <property type="component" value="Unassembled WGS sequence"/>
</dbReference>
<dbReference type="GO" id="GO:0005739">
    <property type="term" value="C:mitochondrion"/>
    <property type="evidence" value="ECO:0007669"/>
    <property type="project" value="TreeGrafter"/>
</dbReference>
<reference evidence="9 10" key="1">
    <citation type="submission" date="2016-10" db="EMBL/GenBank/DDBJ databases">
        <title>Genome sequence of the basidiomycete white-rot fungus Trametes pubescens.</title>
        <authorList>
            <person name="Makela M.R."/>
            <person name="Granchi Z."/>
            <person name="Peng M."/>
            <person name="De Vries R.P."/>
            <person name="Grigoriev I."/>
            <person name="Riley R."/>
            <person name="Hilden K."/>
        </authorList>
    </citation>
    <scope>NUCLEOTIDE SEQUENCE [LARGE SCALE GENOMIC DNA]</scope>
    <source>
        <strain evidence="9 10">FBCC735</strain>
    </source>
</reference>
<evidence type="ECO:0000256" key="3">
    <source>
        <dbReference type="ARBA" id="ARBA00018886"/>
    </source>
</evidence>
<dbReference type="GO" id="GO:0046654">
    <property type="term" value="P:tetrahydrofolate biosynthetic process"/>
    <property type="evidence" value="ECO:0007669"/>
    <property type="project" value="UniProtKB-UniPathway"/>
</dbReference>
<dbReference type="GO" id="GO:0004146">
    <property type="term" value="F:dihydrofolate reductase activity"/>
    <property type="evidence" value="ECO:0007669"/>
    <property type="project" value="UniProtKB-EC"/>
</dbReference>
<evidence type="ECO:0000259" key="8">
    <source>
        <dbReference type="PROSITE" id="PS51330"/>
    </source>
</evidence>
<accession>A0A1M2VAV7</accession>
<dbReference type="PRINTS" id="PR00070">
    <property type="entry name" value="DHFR"/>
</dbReference>
<evidence type="ECO:0000256" key="4">
    <source>
        <dbReference type="ARBA" id="ARBA00022563"/>
    </source>
</evidence>
<evidence type="ECO:0000256" key="5">
    <source>
        <dbReference type="ARBA" id="ARBA00022857"/>
    </source>
</evidence>
<evidence type="ECO:0000256" key="7">
    <source>
        <dbReference type="RuleBase" id="RU004474"/>
    </source>
</evidence>
<dbReference type="PROSITE" id="PS00075">
    <property type="entry name" value="DHFR_1"/>
    <property type="match status" value="1"/>
</dbReference>
<dbReference type="GO" id="GO:0006730">
    <property type="term" value="P:one-carbon metabolic process"/>
    <property type="evidence" value="ECO:0007669"/>
    <property type="project" value="UniProtKB-KW"/>
</dbReference>
<comment type="caution">
    <text evidence="9">The sequence shown here is derived from an EMBL/GenBank/DDBJ whole genome shotgun (WGS) entry which is preliminary data.</text>
</comment>
<dbReference type="AlphaFoldDB" id="A0A1M2VAV7"/>
<dbReference type="GO" id="GO:0050661">
    <property type="term" value="F:NADP binding"/>
    <property type="evidence" value="ECO:0007669"/>
    <property type="project" value="InterPro"/>
</dbReference>
<evidence type="ECO:0000256" key="1">
    <source>
        <dbReference type="ARBA" id="ARBA00004903"/>
    </source>
</evidence>
<comment type="pathway">
    <text evidence="1">Cofactor biosynthesis; tetrahydrofolate biosynthesis; 5,6,7,8-tetrahydrofolate from 7,8-dihydrofolate: step 1/1.</text>
</comment>
<keyword evidence="5" id="KW-0521">NADP</keyword>
<dbReference type="PANTHER" id="PTHR48069">
    <property type="entry name" value="DIHYDROFOLATE REDUCTASE"/>
    <property type="match status" value="1"/>
</dbReference>
<proteinExistence type="inferred from homology"/>
<dbReference type="Gene3D" id="3.40.430.10">
    <property type="entry name" value="Dihydrofolate Reductase, subunit A"/>
    <property type="match status" value="1"/>
</dbReference>
<dbReference type="PANTHER" id="PTHR48069:SF3">
    <property type="entry name" value="DIHYDROFOLATE REDUCTASE"/>
    <property type="match status" value="1"/>
</dbReference>
<gene>
    <name evidence="9" type="ORF">TRAPUB_4478</name>
</gene>
<dbReference type="InterPro" id="IPR012259">
    <property type="entry name" value="DHFR"/>
</dbReference>
<dbReference type="InterPro" id="IPR017925">
    <property type="entry name" value="DHFR_CS"/>
</dbReference>
<dbReference type="Pfam" id="PF00186">
    <property type="entry name" value="DHFR_1"/>
    <property type="match status" value="1"/>
</dbReference>
<feature type="domain" description="DHFR" evidence="8">
    <location>
        <begin position="3"/>
        <end position="213"/>
    </location>
</feature>
<dbReference type="OrthoDB" id="414698at2759"/>
<dbReference type="EC" id="1.5.1.3" evidence="2"/>
<dbReference type="OMA" id="QYEFQMW"/>
<dbReference type="SUPFAM" id="SSF53597">
    <property type="entry name" value="Dihydrofolate reductase-like"/>
    <property type="match status" value="1"/>
</dbReference>
<keyword evidence="4" id="KW-0554">One-carbon metabolism</keyword>
<dbReference type="EMBL" id="MNAD01001519">
    <property type="protein sequence ID" value="OJT04684.1"/>
    <property type="molecule type" value="Genomic_DNA"/>
</dbReference>
<evidence type="ECO:0000256" key="6">
    <source>
        <dbReference type="ARBA" id="ARBA00023002"/>
    </source>
</evidence>
<evidence type="ECO:0000313" key="9">
    <source>
        <dbReference type="EMBL" id="OJT04684.1"/>
    </source>
</evidence>
<comment type="similarity">
    <text evidence="7">Belongs to the dihydrofolate reductase family.</text>
</comment>
<evidence type="ECO:0000313" key="10">
    <source>
        <dbReference type="Proteomes" id="UP000184267"/>
    </source>
</evidence>
<dbReference type="PROSITE" id="PS51330">
    <property type="entry name" value="DHFR_2"/>
    <property type="match status" value="1"/>
</dbReference>
<keyword evidence="10" id="KW-1185">Reference proteome</keyword>
<dbReference type="CDD" id="cd00209">
    <property type="entry name" value="DHFR"/>
    <property type="match status" value="1"/>
</dbReference>
<dbReference type="GO" id="GO:0046452">
    <property type="term" value="P:dihydrofolate metabolic process"/>
    <property type="evidence" value="ECO:0007669"/>
    <property type="project" value="TreeGrafter"/>
</dbReference>
<dbReference type="GO" id="GO:0046655">
    <property type="term" value="P:folic acid metabolic process"/>
    <property type="evidence" value="ECO:0007669"/>
    <property type="project" value="TreeGrafter"/>
</dbReference>
<dbReference type="UniPathway" id="UPA00077">
    <property type="reaction ID" value="UER00158"/>
</dbReference>
<evidence type="ECO:0000256" key="2">
    <source>
        <dbReference type="ARBA" id="ARBA00012856"/>
    </source>
</evidence>
<dbReference type="InterPro" id="IPR001796">
    <property type="entry name" value="DHFR_dom"/>
</dbReference>
<dbReference type="STRING" id="154538.A0A1M2VAV7"/>
<protein>
    <recommendedName>
        <fullName evidence="3">Dihydrofolate reductase</fullName>
        <ecNumber evidence="2">1.5.1.3</ecNumber>
    </recommendedName>
</protein>
<dbReference type="InterPro" id="IPR024072">
    <property type="entry name" value="DHFR-like_dom_sf"/>
</dbReference>
<organism evidence="9 10">
    <name type="scientific">Trametes pubescens</name>
    <name type="common">White-rot fungus</name>
    <dbReference type="NCBI Taxonomy" id="154538"/>
    <lineage>
        <taxon>Eukaryota</taxon>
        <taxon>Fungi</taxon>
        <taxon>Dikarya</taxon>
        <taxon>Basidiomycota</taxon>
        <taxon>Agaricomycotina</taxon>
        <taxon>Agaricomycetes</taxon>
        <taxon>Polyporales</taxon>
        <taxon>Polyporaceae</taxon>
        <taxon>Trametes</taxon>
    </lineage>
</organism>